<organism evidence="1 2">
    <name type="scientific">Paenibacillus thiaminolyticus</name>
    <name type="common">Bacillus thiaminolyticus</name>
    <dbReference type="NCBI Taxonomy" id="49283"/>
    <lineage>
        <taxon>Bacteria</taxon>
        <taxon>Bacillati</taxon>
        <taxon>Bacillota</taxon>
        <taxon>Bacilli</taxon>
        <taxon>Bacillales</taxon>
        <taxon>Paenibacillaceae</taxon>
        <taxon>Paenibacillus</taxon>
    </lineage>
</organism>
<dbReference type="InterPro" id="IPR011231">
    <property type="entry name" value="Phage_VT1-Sakai_H0018"/>
</dbReference>
<dbReference type="Pfam" id="PF09956">
    <property type="entry name" value="Phage_cement_2"/>
    <property type="match status" value="1"/>
</dbReference>
<gene>
    <name evidence="1" type="ORF">DQX05_01320</name>
</gene>
<name>A0A3A3GQ71_PANTH</name>
<protein>
    <submittedName>
        <fullName evidence="1">DUF2190 family protein</fullName>
    </submittedName>
</protein>
<evidence type="ECO:0000313" key="2">
    <source>
        <dbReference type="Proteomes" id="UP000266177"/>
    </source>
</evidence>
<proteinExistence type="predicted"/>
<dbReference type="RefSeq" id="WP_119790199.1">
    <property type="nucleotide sequence ID" value="NZ_QYZD01000001.1"/>
</dbReference>
<comment type="caution">
    <text evidence="1">The sequence shown here is derived from an EMBL/GenBank/DDBJ whole genome shotgun (WGS) entry which is preliminary data.</text>
</comment>
<dbReference type="AlphaFoldDB" id="A0A3A3GQ71"/>
<accession>A0A3A3GQ71</accession>
<reference evidence="1 2" key="1">
    <citation type="submission" date="2018-09" db="EMBL/GenBank/DDBJ databases">
        <title>Paenibacillus SK2017-BO5.</title>
        <authorList>
            <person name="Piskunova J.V."/>
            <person name="Dubiley S.A."/>
            <person name="Severinov K.V."/>
        </authorList>
    </citation>
    <scope>NUCLEOTIDE SEQUENCE [LARGE SCALE GENOMIC DNA]</scope>
    <source>
        <strain evidence="1 2">BO5</strain>
    </source>
</reference>
<sequence length="131" mass="14454">MAYKGQPFPSTTYQSYRAKVSDGKSVRVPVPEKTTLEAQKFYLIGGFFGAAMESVKTGTGETDEAILNVEQAEFETDQIDKTQEFAFGTPIYWDAAKSQLTETDTGNRLVGRVTAAKDSKNVIWFLLGPQV</sequence>
<dbReference type="EMBL" id="QYZD01000001">
    <property type="protein sequence ID" value="RJG26701.1"/>
    <property type="molecule type" value="Genomic_DNA"/>
</dbReference>
<evidence type="ECO:0000313" key="1">
    <source>
        <dbReference type="EMBL" id="RJG26701.1"/>
    </source>
</evidence>
<dbReference type="Proteomes" id="UP000266177">
    <property type="component" value="Unassembled WGS sequence"/>
</dbReference>
<dbReference type="OrthoDB" id="1683660at2"/>